<proteinExistence type="predicted"/>
<dbReference type="Proteomes" id="UP001301958">
    <property type="component" value="Unassembled WGS sequence"/>
</dbReference>
<gene>
    <name evidence="2" type="ORF">QBC38DRAFT_102566</name>
</gene>
<comment type="caution">
    <text evidence="2">The sequence shown here is derived from an EMBL/GenBank/DDBJ whole genome shotgun (WGS) entry which is preliminary data.</text>
</comment>
<sequence>MKLAKLLPKHDLDIFHNSIEVSQTKRQNMHHRLTLFERHVHFPPFQRNALESGTSSILVSVISSGPPRSMARGRGFGNWHRDFFFLFFLFIIAHQEARSCRMSHHLTKRYHDQKHVHNGTDCMPNLPNNNTMEKVKWRKQALHPTHGGQEDCSPHILVIKTPPVKSGVTAGSIHTRRNSDAGTQGQGKIASKTTHGPLFSSSSSVGVLRPLGSYQSSHPLRQARATAVLRFGLVIPSFVCKPSGTALKKELCSTCLQHGYTWSSACGCTVHAVRQQRVCYIIFLVSGVRSGLQIEDSFDGKPDT</sequence>
<accession>A0AAN6YPG1</accession>
<organism evidence="2 3">
    <name type="scientific">Podospora fimiseda</name>
    <dbReference type="NCBI Taxonomy" id="252190"/>
    <lineage>
        <taxon>Eukaryota</taxon>
        <taxon>Fungi</taxon>
        <taxon>Dikarya</taxon>
        <taxon>Ascomycota</taxon>
        <taxon>Pezizomycotina</taxon>
        <taxon>Sordariomycetes</taxon>
        <taxon>Sordariomycetidae</taxon>
        <taxon>Sordariales</taxon>
        <taxon>Podosporaceae</taxon>
        <taxon>Podospora</taxon>
    </lineage>
</organism>
<reference evidence="2" key="1">
    <citation type="journal article" date="2023" name="Mol. Phylogenet. Evol.">
        <title>Genome-scale phylogeny and comparative genomics of the fungal order Sordariales.</title>
        <authorList>
            <person name="Hensen N."/>
            <person name="Bonometti L."/>
            <person name="Westerberg I."/>
            <person name="Brannstrom I.O."/>
            <person name="Guillou S."/>
            <person name="Cros-Aarteil S."/>
            <person name="Calhoun S."/>
            <person name="Haridas S."/>
            <person name="Kuo A."/>
            <person name="Mondo S."/>
            <person name="Pangilinan J."/>
            <person name="Riley R."/>
            <person name="LaButti K."/>
            <person name="Andreopoulos B."/>
            <person name="Lipzen A."/>
            <person name="Chen C."/>
            <person name="Yan M."/>
            <person name="Daum C."/>
            <person name="Ng V."/>
            <person name="Clum A."/>
            <person name="Steindorff A."/>
            <person name="Ohm R.A."/>
            <person name="Martin F."/>
            <person name="Silar P."/>
            <person name="Natvig D.O."/>
            <person name="Lalanne C."/>
            <person name="Gautier V."/>
            <person name="Ament-Velasquez S.L."/>
            <person name="Kruys A."/>
            <person name="Hutchinson M.I."/>
            <person name="Powell A.J."/>
            <person name="Barry K."/>
            <person name="Miller A.N."/>
            <person name="Grigoriev I.V."/>
            <person name="Debuchy R."/>
            <person name="Gladieux P."/>
            <person name="Hiltunen Thoren M."/>
            <person name="Johannesson H."/>
        </authorList>
    </citation>
    <scope>NUCLEOTIDE SEQUENCE</scope>
    <source>
        <strain evidence="2">CBS 990.96</strain>
    </source>
</reference>
<keyword evidence="3" id="KW-1185">Reference proteome</keyword>
<name>A0AAN6YPG1_9PEZI</name>
<evidence type="ECO:0000313" key="2">
    <source>
        <dbReference type="EMBL" id="KAK4222073.1"/>
    </source>
</evidence>
<protein>
    <submittedName>
        <fullName evidence="2">Uncharacterized protein</fullName>
    </submittedName>
</protein>
<evidence type="ECO:0000256" key="1">
    <source>
        <dbReference type="SAM" id="MobiDB-lite"/>
    </source>
</evidence>
<reference evidence="2" key="2">
    <citation type="submission" date="2023-05" db="EMBL/GenBank/DDBJ databases">
        <authorList>
            <consortium name="Lawrence Berkeley National Laboratory"/>
            <person name="Steindorff A."/>
            <person name="Hensen N."/>
            <person name="Bonometti L."/>
            <person name="Westerberg I."/>
            <person name="Brannstrom I.O."/>
            <person name="Guillou S."/>
            <person name="Cros-Aarteil S."/>
            <person name="Calhoun S."/>
            <person name="Haridas S."/>
            <person name="Kuo A."/>
            <person name="Mondo S."/>
            <person name="Pangilinan J."/>
            <person name="Riley R."/>
            <person name="Labutti K."/>
            <person name="Andreopoulos B."/>
            <person name="Lipzen A."/>
            <person name="Chen C."/>
            <person name="Yanf M."/>
            <person name="Daum C."/>
            <person name="Ng V."/>
            <person name="Clum A."/>
            <person name="Ohm R."/>
            <person name="Martin F."/>
            <person name="Silar P."/>
            <person name="Natvig D."/>
            <person name="Lalanne C."/>
            <person name="Gautier V."/>
            <person name="Ament-Velasquez S.L."/>
            <person name="Kruys A."/>
            <person name="Hutchinson M.I."/>
            <person name="Powell A.J."/>
            <person name="Barry K."/>
            <person name="Miller A.N."/>
            <person name="Grigoriev I.V."/>
            <person name="Debuchy R."/>
            <person name="Gladieux P."/>
            <person name="Thoren M.H."/>
            <person name="Johannesson H."/>
        </authorList>
    </citation>
    <scope>NUCLEOTIDE SEQUENCE</scope>
    <source>
        <strain evidence="2">CBS 990.96</strain>
    </source>
</reference>
<feature type="region of interest" description="Disordered" evidence="1">
    <location>
        <begin position="168"/>
        <end position="195"/>
    </location>
</feature>
<dbReference type="AlphaFoldDB" id="A0AAN6YPG1"/>
<dbReference type="EMBL" id="MU865493">
    <property type="protein sequence ID" value="KAK4222073.1"/>
    <property type="molecule type" value="Genomic_DNA"/>
</dbReference>
<evidence type="ECO:0000313" key="3">
    <source>
        <dbReference type="Proteomes" id="UP001301958"/>
    </source>
</evidence>